<dbReference type="EMBL" id="LDTB01000023">
    <property type="protein sequence ID" value="KTT72894.1"/>
    <property type="molecule type" value="Genomic_DNA"/>
</dbReference>
<dbReference type="RefSeq" id="WP_058755453.1">
    <property type="nucleotide sequence ID" value="NZ_LDTB01000023.1"/>
</dbReference>
<reference evidence="2 3" key="1">
    <citation type="journal article" date="2016" name="Front. Microbiol.">
        <title>Genomic Resource of Rice Seed Associated Bacteria.</title>
        <authorList>
            <person name="Midha S."/>
            <person name="Bansal K."/>
            <person name="Sharma S."/>
            <person name="Kumar N."/>
            <person name="Patil P.P."/>
            <person name="Chaudhry V."/>
            <person name="Patil P.B."/>
        </authorList>
    </citation>
    <scope>NUCLEOTIDE SEQUENCE [LARGE SCALE GENOMIC DNA]</scope>
    <source>
        <strain evidence="2 3">NS334</strain>
    </source>
</reference>
<name>A0A147I3X8_9SPHN</name>
<dbReference type="SUPFAM" id="SSF48452">
    <property type="entry name" value="TPR-like"/>
    <property type="match status" value="1"/>
</dbReference>
<comment type="caution">
    <text evidence="2">The sequence shown here is derived from an EMBL/GenBank/DDBJ whole genome shotgun (WGS) entry which is preliminary data.</text>
</comment>
<evidence type="ECO:0000313" key="3">
    <source>
        <dbReference type="Proteomes" id="UP000074310"/>
    </source>
</evidence>
<sequence length="116" mass="12465">MHDKLMVPAMMLAMVAAMPALAKDRVGYQAISTGSLGDAERTLTAEREIFPQRPELMLNLAAVYSRTGRQAQARALYGDVLQRQPVAMDLADGSVVSSHVLAHKGLARLGATMASR</sequence>
<feature type="signal peptide" evidence="1">
    <location>
        <begin position="1"/>
        <end position="22"/>
    </location>
</feature>
<dbReference type="AlphaFoldDB" id="A0A147I3X8"/>
<gene>
    <name evidence="2" type="ORF">NS334_08025</name>
</gene>
<evidence type="ECO:0000313" key="2">
    <source>
        <dbReference type="EMBL" id="KTT72894.1"/>
    </source>
</evidence>
<dbReference type="Gene3D" id="1.25.40.10">
    <property type="entry name" value="Tetratricopeptide repeat domain"/>
    <property type="match status" value="1"/>
</dbReference>
<keyword evidence="3" id="KW-1185">Reference proteome</keyword>
<keyword evidence="1" id="KW-0732">Signal</keyword>
<accession>A0A147I3X8</accession>
<dbReference type="InterPro" id="IPR011990">
    <property type="entry name" value="TPR-like_helical_dom_sf"/>
</dbReference>
<organism evidence="2 3">
    <name type="scientific">Sphingomonas endophytica</name>
    <dbReference type="NCBI Taxonomy" id="869719"/>
    <lineage>
        <taxon>Bacteria</taxon>
        <taxon>Pseudomonadati</taxon>
        <taxon>Pseudomonadota</taxon>
        <taxon>Alphaproteobacteria</taxon>
        <taxon>Sphingomonadales</taxon>
        <taxon>Sphingomonadaceae</taxon>
        <taxon>Sphingomonas</taxon>
    </lineage>
</organism>
<dbReference type="PATRIC" id="fig|869719.3.peg.1249"/>
<feature type="chain" id="PRO_5007548324" evidence="1">
    <location>
        <begin position="23"/>
        <end position="116"/>
    </location>
</feature>
<protein>
    <submittedName>
        <fullName evidence="2">Uncharacterized protein</fullName>
    </submittedName>
</protein>
<evidence type="ECO:0000256" key="1">
    <source>
        <dbReference type="SAM" id="SignalP"/>
    </source>
</evidence>
<proteinExistence type="predicted"/>
<dbReference type="Proteomes" id="UP000074310">
    <property type="component" value="Unassembled WGS sequence"/>
</dbReference>